<sequence length="298" mass="34295">MWVYVIKRFQAFSTNLDLTPAQLSEGRKKFEGVVSCLNTAYFGTASTTDNAFFIGSWAKDTHIRPPRDVDLYFILPLSVYQRYEAYGGWINKQSALLQEVKGKLLASFPRSDIKGDGPVVMAAFDSYNVEIVPAFRYDDKEVSYYVCDTKNGGSYKKTMPWHEVAEIKGADSRNNSNVRPLIRMLKCWQAYCSVPIKSFYLELLAVEFLDQWAYRLQSYYFYDWMCRDFFAWMTGKANSFLNAPGTFELLWLGDDWKSRAESAYGRAAKACDFERVNDMASAGTEWQKVFGLNIPKYV</sequence>
<evidence type="ECO:0008006" key="4">
    <source>
        <dbReference type="Google" id="ProtNLM"/>
    </source>
</evidence>
<dbReference type="CDD" id="cd05400">
    <property type="entry name" value="NT_2-5OAS_ClassI-CCAase"/>
    <property type="match status" value="1"/>
</dbReference>
<evidence type="ECO:0000313" key="3">
    <source>
        <dbReference type="Proteomes" id="UP000706525"/>
    </source>
</evidence>
<dbReference type="Proteomes" id="UP000706525">
    <property type="component" value="Unassembled WGS sequence"/>
</dbReference>
<dbReference type="Pfam" id="PF18144">
    <property type="entry name" value="SMODS"/>
    <property type="match status" value="1"/>
</dbReference>
<dbReference type="InterPro" id="IPR043519">
    <property type="entry name" value="NT_sf"/>
</dbReference>
<reference evidence="2 3" key="1">
    <citation type="submission" date="2021-08" db="EMBL/GenBank/DDBJ databases">
        <authorList>
            <person name="Peeters C."/>
        </authorList>
    </citation>
    <scope>NUCLEOTIDE SEQUENCE [LARGE SCALE GENOMIC DNA]</scope>
    <source>
        <strain evidence="2 3">LMG 32289</strain>
    </source>
</reference>
<gene>
    <name evidence="2" type="ORF">LMG32289_00534</name>
</gene>
<keyword evidence="1" id="KW-0051">Antiviral defense</keyword>
<dbReference type="EMBL" id="CAJZAG010000001">
    <property type="protein sequence ID" value="CAG9164194.1"/>
    <property type="molecule type" value="Genomic_DNA"/>
</dbReference>
<keyword evidence="3" id="KW-1185">Reference proteome</keyword>
<accession>A0ABN7XWX9</accession>
<name>A0ABN7XWX9_9BURK</name>
<comment type="caution">
    <text evidence="2">The sequence shown here is derived from an EMBL/GenBank/DDBJ whole genome shotgun (WGS) entry which is preliminary data.</text>
</comment>
<proteinExistence type="predicted"/>
<dbReference type="InterPro" id="IPR006116">
    <property type="entry name" value="NT_2-5OAS_ClassI-CCAase"/>
</dbReference>
<evidence type="ECO:0000313" key="2">
    <source>
        <dbReference type="EMBL" id="CAG9164194.1"/>
    </source>
</evidence>
<protein>
    <recommendedName>
        <fullName evidence="4">Nucleotidyltransferase</fullName>
    </recommendedName>
</protein>
<dbReference type="Gene3D" id="3.30.460.10">
    <property type="entry name" value="Beta Polymerase, domain 2"/>
    <property type="match status" value="1"/>
</dbReference>
<evidence type="ECO:0000256" key="1">
    <source>
        <dbReference type="ARBA" id="ARBA00023118"/>
    </source>
</evidence>
<organism evidence="2 3">
    <name type="scientific">Cupriavidus pampae</name>
    <dbReference type="NCBI Taxonomy" id="659251"/>
    <lineage>
        <taxon>Bacteria</taxon>
        <taxon>Pseudomonadati</taxon>
        <taxon>Pseudomonadota</taxon>
        <taxon>Betaproteobacteria</taxon>
        <taxon>Burkholderiales</taxon>
        <taxon>Burkholderiaceae</taxon>
        <taxon>Cupriavidus</taxon>
    </lineage>
</organism>
<dbReference type="SUPFAM" id="SSF81301">
    <property type="entry name" value="Nucleotidyltransferase"/>
    <property type="match status" value="1"/>
</dbReference>